<feature type="region of interest" description="Disordered" evidence="4">
    <location>
        <begin position="84"/>
        <end position="112"/>
    </location>
</feature>
<proteinExistence type="predicted"/>
<keyword evidence="2" id="KW-0863">Zinc-finger</keyword>
<evidence type="ECO:0000256" key="4">
    <source>
        <dbReference type="SAM" id="MobiDB-lite"/>
    </source>
</evidence>
<organism evidence="6 7">
    <name type="scientific">Plectus sambesii</name>
    <dbReference type="NCBI Taxonomy" id="2011161"/>
    <lineage>
        <taxon>Eukaryota</taxon>
        <taxon>Metazoa</taxon>
        <taxon>Ecdysozoa</taxon>
        <taxon>Nematoda</taxon>
        <taxon>Chromadorea</taxon>
        <taxon>Plectida</taxon>
        <taxon>Plectina</taxon>
        <taxon>Plectoidea</taxon>
        <taxon>Plectidae</taxon>
        <taxon>Plectus</taxon>
    </lineage>
</organism>
<feature type="domain" description="CHHC U11-48K-type" evidence="5">
    <location>
        <begin position="1"/>
        <end position="27"/>
    </location>
</feature>
<dbReference type="Pfam" id="PF05253">
    <property type="entry name" value="zf-U11-48K"/>
    <property type="match status" value="1"/>
</dbReference>
<dbReference type="WBParaSite" id="PSAMB.scaffold8245size6453.g31148.t1">
    <property type="protein sequence ID" value="PSAMB.scaffold8245size6453.g31148.t1"/>
    <property type="gene ID" value="PSAMB.scaffold8245size6453.g31148"/>
</dbReference>
<dbReference type="InterPro" id="IPR022776">
    <property type="entry name" value="TRM13/UPF0224_CHHC_Znf_dom"/>
</dbReference>
<evidence type="ECO:0000259" key="5">
    <source>
        <dbReference type="PROSITE" id="PS51800"/>
    </source>
</evidence>
<evidence type="ECO:0000256" key="2">
    <source>
        <dbReference type="ARBA" id="ARBA00022771"/>
    </source>
</evidence>
<reference evidence="7" key="1">
    <citation type="submission" date="2022-11" db="UniProtKB">
        <authorList>
            <consortium name="WormBaseParasite"/>
        </authorList>
    </citation>
    <scope>IDENTIFICATION</scope>
</reference>
<accession>A0A914XKE1</accession>
<dbReference type="GO" id="GO:0008270">
    <property type="term" value="F:zinc ion binding"/>
    <property type="evidence" value="ECO:0007669"/>
    <property type="project" value="UniProtKB-KW"/>
</dbReference>
<evidence type="ECO:0000256" key="1">
    <source>
        <dbReference type="ARBA" id="ARBA00022723"/>
    </source>
</evidence>
<keyword evidence="1" id="KW-0479">Metal-binding</keyword>
<dbReference type="AlphaFoldDB" id="A0A914XKE1"/>
<keyword evidence="3" id="KW-0862">Zinc</keyword>
<dbReference type="Proteomes" id="UP000887566">
    <property type="component" value="Unplaced"/>
</dbReference>
<feature type="compositionally biased region" description="Low complexity" evidence="4">
    <location>
        <begin position="92"/>
        <end position="102"/>
    </location>
</feature>
<dbReference type="PROSITE" id="PS51800">
    <property type="entry name" value="ZF_CHHC_U11_48K"/>
    <property type="match status" value="1"/>
</dbReference>
<sequence>MQCPYDGGHLVDAKSFNSHVSSCRVAFSGPLIQCKFNARHWIPMPEVAYHSKMCADRQLYLMIEATLQCEPVPLQRETEMVDVDGAGDEADATAPAAPPVTASDETHMLESH</sequence>
<evidence type="ECO:0000313" key="7">
    <source>
        <dbReference type="WBParaSite" id="PSAMB.scaffold8245size6453.g31148.t1"/>
    </source>
</evidence>
<name>A0A914XKE1_9BILA</name>
<evidence type="ECO:0000256" key="3">
    <source>
        <dbReference type="ARBA" id="ARBA00022833"/>
    </source>
</evidence>
<keyword evidence="6" id="KW-1185">Reference proteome</keyword>
<protein>
    <submittedName>
        <fullName evidence="7">CHHC U11-48K-type domain-containing protein</fullName>
    </submittedName>
</protein>
<evidence type="ECO:0000313" key="6">
    <source>
        <dbReference type="Proteomes" id="UP000887566"/>
    </source>
</evidence>